<comment type="caution">
    <text evidence="15">The sequence shown here is derived from an EMBL/GenBank/DDBJ whole genome shotgun (WGS) entry which is preliminary data.</text>
</comment>
<feature type="transmembrane region" description="Helical" evidence="14">
    <location>
        <begin position="35"/>
        <end position="57"/>
    </location>
</feature>
<evidence type="ECO:0000256" key="10">
    <source>
        <dbReference type="ARBA" id="ARBA00023136"/>
    </source>
</evidence>
<feature type="transmembrane region" description="Helical" evidence="14">
    <location>
        <begin position="69"/>
        <end position="89"/>
    </location>
</feature>
<keyword evidence="3 14" id="KW-1003">Cell membrane</keyword>
<dbReference type="Proteomes" id="UP000664658">
    <property type="component" value="Unassembled WGS sequence"/>
</dbReference>
<evidence type="ECO:0000256" key="3">
    <source>
        <dbReference type="ARBA" id="ARBA00022475"/>
    </source>
</evidence>
<dbReference type="KEGG" id="pshi:SAMEA2665130_2904"/>
<evidence type="ECO:0000256" key="14">
    <source>
        <dbReference type="HAMAP-Rule" id="MF_00454"/>
    </source>
</evidence>
<dbReference type="PANTHER" id="PTHR28259">
    <property type="entry name" value="FLUORIDE EXPORT PROTEIN 1-RELATED"/>
    <property type="match status" value="1"/>
</dbReference>
<comment type="subcellular location">
    <subcellularLocation>
        <location evidence="1 14">Cell membrane</location>
        <topology evidence="1 14">Multi-pass membrane protein</topology>
    </subcellularLocation>
</comment>
<keyword evidence="2 14" id="KW-0813">Transport</keyword>
<dbReference type="HAMAP" id="MF_00454">
    <property type="entry name" value="FluC"/>
    <property type="match status" value="1"/>
</dbReference>
<comment type="function">
    <text evidence="14">Fluoride-specific ion channel. Important for reducing fluoride concentration in the cell, thus reducing its toxicity.</text>
</comment>
<feature type="binding site" evidence="14">
    <location>
        <position position="82"/>
    </location>
    <ligand>
        <name>Na(+)</name>
        <dbReference type="ChEBI" id="CHEBI:29101"/>
        <note>structural</note>
    </ligand>
</feature>
<feature type="transmembrane region" description="Helical" evidence="14">
    <location>
        <begin position="6"/>
        <end position="23"/>
    </location>
</feature>
<evidence type="ECO:0000256" key="6">
    <source>
        <dbReference type="ARBA" id="ARBA00022723"/>
    </source>
</evidence>
<sequence>MTAFDMMWVGLGGGLGALLRYVFSVQIKRRYQGIFPLATFTINIFGAFVIGFLSVLFGVDWASRIGTPVNAAIITGFLGGYTTFSSMQLEASHLIQNNKTLLALTYLTASTALGMAAAALGAWLAMP</sequence>
<name>A0A1A9B1H7_PLESH</name>
<evidence type="ECO:0000256" key="12">
    <source>
        <dbReference type="ARBA" id="ARBA00035120"/>
    </source>
</evidence>
<dbReference type="Pfam" id="PF02537">
    <property type="entry name" value="CRCB"/>
    <property type="match status" value="1"/>
</dbReference>
<dbReference type="GO" id="GO:0140114">
    <property type="term" value="P:cellular detoxification of fluoride"/>
    <property type="evidence" value="ECO:0007669"/>
    <property type="project" value="UniProtKB-UniRule"/>
</dbReference>
<comment type="similarity">
    <text evidence="12 14">Belongs to the fluoride channel Fluc/FEX (TC 1.A.43) family.</text>
</comment>
<evidence type="ECO:0000256" key="5">
    <source>
        <dbReference type="ARBA" id="ARBA00022692"/>
    </source>
</evidence>
<keyword evidence="10 14" id="KW-0472">Membrane</keyword>
<dbReference type="PANTHER" id="PTHR28259:SF18">
    <property type="entry name" value="FLUORIDE-SPECIFIC ION CHANNEL FLUC"/>
    <property type="match status" value="1"/>
</dbReference>
<organism evidence="15 16">
    <name type="scientific">Plesiomonas shigelloides</name>
    <name type="common">Aeromonas shigelloides</name>
    <dbReference type="NCBI Taxonomy" id="703"/>
    <lineage>
        <taxon>Bacteria</taxon>
        <taxon>Pseudomonadati</taxon>
        <taxon>Pseudomonadota</taxon>
        <taxon>Gammaproteobacteria</taxon>
        <taxon>Enterobacterales</taxon>
        <taxon>Enterobacteriaceae</taxon>
        <taxon>Plesiomonas</taxon>
    </lineage>
</organism>
<keyword evidence="6 14" id="KW-0479">Metal-binding</keyword>
<dbReference type="NCBIfam" id="TIGR00494">
    <property type="entry name" value="crcB"/>
    <property type="match status" value="1"/>
</dbReference>
<evidence type="ECO:0000256" key="8">
    <source>
        <dbReference type="ARBA" id="ARBA00023053"/>
    </source>
</evidence>
<keyword evidence="9 14" id="KW-0406">Ion transport</keyword>
<evidence type="ECO:0000256" key="1">
    <source>
        <dbReference type="ARBA" id="ARBA00004651"/>
    </source>
</evidence>
<dbReference type="RefSeq" id="WP_039046088.1">
    <property type="nucleotide sequence ID" value="NZ_CP027852.1"/>
</dbReference>
<evidence type="ECO:0000256" key="2">
    <source>
        <dbReference type="ARBA" id="ARBA00022448"/>
    </source>
</evidence>
<evidence type="ECO:0000313" key="16">
    <source>
        <dbReference type="Proteomes" id="UP000664658"/>
    </source>
</evidence>
<comment type="catalytic activity">
    <reaction evidence="13">
        <text>fluoride(in) = fluoride(out)</text>
        <dbReference type="Rhea" id="RHEA:76159"/>
        <dbReference type="ChEBI" id="CHEBI:17051"/>
    </reaction>
    <physiologicalReaction direction="left-to-right" evidence="13">
        <dbReference type="Rhea" id="RHEA:76160"/>
    </physiologicalReaction>
</comment>
<dbReference type="InterPro" id="IPR003691">
    <property type="entry name" value="FluC"/>
</dbReference>
<dbReference type="AlphaFoldDB" id="A0A1A9B1H7"/>
<dbReference type="GO" id="GO:0046872">
    <property type="term" value="F:metal ion binding"/>
    <property type="evidence" value="ECO:0007669"/>
    <property type="project" value="UniProtKB-KW"/>
</dbReference>
<keyword evidence="5 14" id="KW-0812">Transmembrane</keyword>
<accession>A0A1A9B1H7</accession>
<dbReference type="GO" id="GO:0005886">
    <property type="term" value="C:plasma membrane"/>
    <property type="evidence" value="ECO:0007669"/>
    <property type="project" value="UniProtKB-SubCell"/>
</dbReference>
<evidence type="ECO:0000256" key="4">
    <source>
        <dbReference type="ARBA" id="ARBA00022519"/>
    </source>
</evidence>
<evidence type="ECO:0000256" key="11">
    <source>
        <dbReference type="ARBA" id="ARBA00023303"/>
    </source>
</evidence>
<proteinExistence type="inferred from homology"/>
<dbReference type="GeneID" id="69704664"/>
<evidence type="ECO:0000256" key="7">
    <source>
        <dbReference type="ARBA" id="ARBA00022989"/>
    </source>
</evidence>
<dbReference type="EMBL" id="JAFNAA010000009">
    <property type="protein sequence ID" value="MBO1108511.1"/>
    <property type="molecule type" value="Genomic_DNA"/>
</dbReference>
<protein>
    <recommendedName>
        <fullName evidence="14">Fluoride-specific ion channel FluC</fullName>
    </recommendedName>
</protein>
<evidence type="ECO:0000313" key="15">
    <source>
        <dbReference type="EMBL" id="MBO1108511.1"/>
    </source>
</evidence>
<reference evidence="15" key="1">
    <citation type="submission" date="2021-03" db="EMBL/GenBank/DDBJ databases">
        <title>Plesiomonas shigelloides zfcc0051, isolated from zebrafish feces.</title>
        <authorList>
            <person name="Vanderhoek Z."/>
            <person name="Gaulke C."/>
        </authorList>
    </citation>
    <scope>NUCLEOTIDE SEQUENCE</scope>
    <source>
        <strain evidence="15">Zfcc0051</strain>
    </source>
</reference>
<evidence type="ECO:0000256" key="13">
    <source>
        <dbReference type="ARBA" id="ARBA00035585"/>
    </source>
</evidence>
<keyword evidence="4" id="KW-0997">Cell inner membrane</keyword>
<feature type="binding site" evidence="14">
    <location>
        <position position="79"/>
    </location>
    <ligand>
        <name>Na(+)</name>
        <dbReference type="ChEBI" id="CHEBI:29101"/>
        <note>structural</note>
    </ligand>
</feature>
<keyword evidence="8 14" id="KW-0915">Sodium</keyword>
<evidence type="ECO:0000256" key="9">
    <source>
        <dbReference type="ARBA" id="ARBA00023065"/>
    </source>
</evidence>
<keyword evidence="11 14" id="KW-0407">Ion channel</keyword>
<gene>
    <name evidence="14 15" type="primary">crcB</name>
    <name evidence="14" type="synonym">fluC</name>
    <name evidence="15" type="ORF">J2R62_09780</name>
</gene>
<dbReference type="GO" id="GO:0062054">
    <property type="term" value="F:fluoride channel activity"/>
    <property type="evidence" value="ECO:0007669"/>
    <property type="project" value="UniProtKB-UniRule"/>
</dbReference>
<comment type="activity regulation">
    <text evidence="14">Na(+) is not transported, but it plays an essential structural role and its presence is essential for fluoride channel function.</text>
</comment>
<feature type="transmembrane region" description="Helical" evidence="14">
    <location>
        <begin position="101"/>
        <end position="126"/>
    </location>
</feature>
<keyword evidence="7 14" id="KW-1133">Transmembrane helix</keyword>